<comment type="caution">
    <text evidence="2">The sequence shown here is derived from an EMBL/GenBank/DDBJ whole genome shotgun (WGS) entry which is preliminary data.</text>
</comment>
<name>A0ABD6AT28_9EURY</name>
<organism evidence="2 3">
    <name type="scientific">Halomarina rubra</name>
    <dbReference type="NCBI Taxonomy" id="2071873"/>
    <lineage>
        <taxon>Archaea</taxon>
        <taxon>Methanobacteriati</taxon>
        <taxon>Methanobacteriota</taxon>
        <taxon>Stenosarchaea group</taxon>
        <taxon>Halobacteria</taxon>
        <taxon>Halobacteriales</taxon>
        <taxon>Natronomonadaceae</taxon>
        <taxon>Halomarina</taxon>
    </lineage>
</organism>
<dbReference type="AlphaFoldDB" id="A0ABD6AT28"/>
<dbReference type="EMBL" id="JBHUDC010000003">
    <property type="protein sequence ID" value="MFD1512754.1"/>
    <property type="molecule type" value="Genomic_DNA"/>
</dbReference>
<evidence type="ECO:0000313" key="3">
    <source>
        <dbReference type="Proteomes" id="UP001597187"/>
    </source>
</evidence>
<evidence type="ECO:0000259" key="1">
    <source>
        <dbReference type="Pfam" id="PF24035"/>
    </source>
</evidence>
<reference evidence="2 3" key="1">
    <citation type="journal article" date="2019" name="Int. J. Syst. Evol. Microbiol.">
        <title>The Global Catalogue of Microorganisms (GCM) 10K type strain sequencing project: providing services to taxonomists for standard genome sequencing and annotation.</title>
        <authorList>
            <consortium name="The Broad Institute Genomics Platform"/>
            <consortium name="The Broad Institute Genome Sequencing Center for Infectious Disease"/>
            <person name="Wu L."/>
            <person name="Ma J."/>
        </authorList>
    </citation>
    <scope>NUCLEOTIDE SEQUENCE [LARGE SCALE GENOMIC DNA]</scope>
    <source>
        <strain evidence="2 3">CGMCC 1.12563</strain>
    </source>
</reference>
<feature type="domain" description="DUF7344" evidence="1">
    <location>
        <begin position="24"/>
        <end position="99"/>
    </location>
</feature>
<dbReference type="Proteomes" id="UP001597187">
    <property type="component" value="Unassembled WGS sequence"/>
</dbReference>
<protein>
    <recommendedName>
        <fullName evidence="1">DUF7344 domain-containing protein</fullName>
    </recommendedName>
</protein>
<evidence type="ECO:0000313" key="2">
    <source>
        <dbReference type="EMBL" id="MFD1512754.1"/>
    </source>
</evidence>
<gene>
    <name evidence="2" type="ORF">ACFSBT_05590</name>
</gene>
<dbReference type="InterPro" id="IPR036388">
    <property type="entry name" value="WH-like_DNA-bd_sf"/>
</dbReference>
<keyword evidence="3" id="KW-1185">Reference proteome</keyword>
<dbReference type="Pfam" id="PF24035">
    <property type="entry name" value="DUF7344"/>
    <property type="match status" value="1"/>
</dbReference>
<sequence>MSSQIAAQSVTVESTTPSQDFVGRILSDSRRRALLSVLEDREGALELDRVAELVVDEELDGDWSAFDEEKFDRVVVTLYHNHLPMLADAGFVDFDRTDEGVFVTPHPDTFERVF</sequence>
<proteinExistence type="predicted"/>
<accession>A0ABD6AT28</accession>
<dbReference type="InterPro" id="IPR055768">
    <property type="entry name" value="DUF7344"/>
</dbReference>
<dbReference type="RefSeq" id="WP_250872733.1">
    <property type="nucleotide sequence ID" value="NZ_JALXFV010000003.1"/>
</dbReference>
<dbReference type="Gene3D" id="1.10.10.10">
    <property type="entry name" value="Winged helix-like DNA-binding domain superfamily/Winged helix DNA-binding domain"/>
    <property type="match status" value="1"/>
</dbReference>